<keyword evidence="5 6" id="KW-0472">Membrane</keyword>
<dbReference type="OrthoDB" id="2018619at2759"/>
<evidence type="ECO:0000256" key="1">
    <source>
        <dbReference type="ARBA" id="ARBA00004141"/>
    </source>
</evidence>
<feature type="transmembrane region" description="Helical" evidence="6">
    <location>
        <begin position="507"/>
        <end position="527"/>
    </location>
</feature>
<evidence type="ECO:0000256" key="2">
    <source>
        <dbReference type="ARBA" id="ARBA00008974"/>
    </source>
</evidence>
<name>A0A6A7BJ24_9PLEO</name>
<gene>
    <name evidence="7" type="ORF">T440DRAFT_385580</name>
</gene>
<evidence type="ECO:0000256" key="6">
    <source>
        <dbReference type="SAM" id="Phobius"/>
    </source>
</evidence>
<protein>
    <submittedName>
        <fullName evidence="7">NCS1 nucleoside transporter family protein-like protein</fullName>
    </submittedName>
</protein>
<accession>A0A6A7BJ24</accession>
<evidence type="ECO:0000256" key="3">
    <source>
        <dbReference type="ARBA" id="ARBA00022692"/>
    </source>
</evidence>
<dbReference type="InterPro" id="IPR045225">
    <property type="entry name" value="Uracil/uridine/allantoin_perm"/>
</dbReference>
<dbReference type="AlphaFoldDB" id="A0A6A7BJ24"/>
<keyword evidence="4 6" id="KW-1133">Transmembrane helix</keyword>
<reference evidence="7" key="1">
    <citation type="submission" date="2020-01" db="EMBL/GenBank/DDBJ databases">
        <authorList>
            <consortium name="DOE Joint Genome Institute"/>
            <person name="Haridas S."/>
            <person name="Albert R."/>
            <person name="Binder M."/>
            <person name="Bloem J."/>
            <person name="Labutti K."/>
            <person name="Salamov A."/>
            <person name="Andreopoulos B."/>
            <person name="Baker S.E."/>
            <person name="Barry K."/>
            <person name="Bills G."/>
            <person name="Bluhm B.H."/>
            <person name="Cannon C."/>
            <person name="Castanera R."/>
            <person name="Culley D.E."/>
            <person name="Daum C."/>
            <person name="Ezra D."/>
            <person name="Gonzalez J.B."/>
            <person name="Henrissat B."/>
            <person name="Kuo A."/>
            <person name="Liang C."/>
            <person name="Lipzen A."/>
            <person name="Lutzoni F."/>
            <person name="Magnuson J."/>
            <person name="Mondo S."/>
            <person name="Nolan M."/>
            <person name="Ohm R."/>
            <person name="Pangilinan J."/>
            <person name="Park H.-J."/>
            <person name="Ramirez L."/>
            <person name="Alfaro M."/>
            <person name="Sun H."/>
            <person name="Tritt A."/>
            <person name="Yoshinaga Y."/>
            <person name="Zwiers L.-H."/>
            <person name="Turgeon B.G."/>
            <person name="Goodwin S.B."/>
            <person name="Spatafora J.W."/>
            <person name="Crous P.W."/>
            <person name="Grigoriev I.V."/>
        </authorList>
    </citation>
    <scope>NUCLEOTIDE SEQUENCE</scope>
    <source>
        <strain evidence="7">IPT5</strain>
    </source>
</reference>
<feature type="transmembrane region" description="Helical" evidence="6">
    <location>
        <begin position="377"/>
        <end position="394"/>
    </location>
</feature>
<sequence>MTLRERLVVIDQAIRLKGDDEKHEHTNAWSNHDLIPLPPNRRTWGWFNFFGFWAIASLNLANWQTPSTFLTMGLSVPQSMLIIVVSRVLIALFSMLTAFTGLKWHIGFTVQNRYSWGLRGSFIPLVQRIMLNFIWNAVQCWNGGRLIAVCLTAIWPSYARMKNTFGPDMPTTTDQFIGFVIFWIISTPFLWLRPEKFILPFLIVVVWCGIGMLAWMIWALAVAEGVGPLWSSAQTVPASSPFGTSWLIMAGINQSIGGLAAGITNGSDFSRYARARRHYVIGTIGSCVITGILVSLVGLVTAAAAQKIYGEVYWNPPDLLMRMMDNGNGSSKARAGVFFLAAGFAFTAMFENICGNAVAGGIDLAGLWPRYIDIRRGAIITFVAAWVVQPWQLINRATTFITVLSSFSVFLAPIIGIMTCDYYLLRKRRIRLSHLYRTEDSSYYFWKGLNWRAIAAWICGWAPTIGGLVVTVRGEAEPPRALVELYYMAFMIGKQVVDLNTMIKVNWYLSLVGFAISAAVFYALNVVSPIQSMDQMDSVDLYGTFNDTEARRVGVIPLAQAECIARPKNDARLEDGKVE</sequence>
<comment type="similarity">
    <text evidence="2">Belongs to the purine-cytosine permease (2.A.39) family.</text>
</comment>
<feature type="transmembrane region" description="Helical" evidence="6">
    <location>
        <begin position="199"/>
        <end position="223"/>
    </location>
</feature>
<evidence type="ECO:0000256" key="5">
    <source>
        <dbReference type="ARBA" id="ARBA00023136"/>
    </source>
</evidence>
<dbReference type="PANTHER" id="PTHR30618:SF4">
    <property type="entry name" value="ALLANTOIN PERMEASE"/>
    <property type="match status" value="1"/>
</dbReference>
<keyword evidence="3 6" id="KW-0812">Transmembrane</keyword>
<dbReference type="EMBL" id="MU006290">
    <property type="protein sequence ID" value="KAF2855491.1"/>
    <property type="molecule type" value="Genomic_DNA"/>
</dbReference>
<feature type="transmembrane region" description="Helical" evidence="6">
    <location>
        <begin position="337"/>
        <end position="365"/>
    </location>
</feature>
<dbReference type="Pfam" id="PF02133">
    <property type="entry name" value="Transp_cyt_pur"/>
    <property type="match status" value="1"/>
</dbReference>
<comment type="subcellular location">
    <subcellularLocation>
        <location evidence="1">Membrane</location>
        <topology evidence="1">Multi-pass membrane protein</topology>
    </subcellularLocation>
</comment>
<feature type="transmembrane region" description="Helical" evidence="6">
    <location>
        <begin position="81"/>
        <end position="102"/>
    </location>
</feature>
<dbReference type="Proteomes" id="UP000799423">
    <property type="component" value="Unassembled WGS sequence"/>
</dbReference>
<evidence type="ECO:0000256" key="4">
    <source>
        <dbReference type="ARBA" id="ARBA00022989"/>
    </source>
</evidence>
<dbReference type="InterPro" id="IPR001248">
    <property type="entry name" value="Pur-cyt_permease"/>
</dbReference>
<feature type="transmembrane region" description="Helical" evidence="6">
    <location>
        <begin position="454"/>
        <end position="472"/>
    </location>
</feature>
<dbReference type="PANTHER" id="PTHR30618">
    <property type="entry name" value="NCS1 FAMILY PURINE/PYRIMIDINE TRANSPORTER"/>
    <property type="match status" value="1"/>
</dbReference>
<feature type="transmembrane region" description="Helical" evidence="6">
    <location>
        <begin position="44"/>
        <end position="61"/>
    </location>
</feature>
<feature type="transmembrane region" description="Helical" evidence="6">
    <location>
        <begin position="133"/>
        <end position="155"/>
    </location>
</feature>
<proteinExistence type="inferred from homology"/>
<dbReference type="Gene3D" id="1.10.4160.10">
    <property type="entry name" value="Hydantoin permease"/>
    <property type="match status" value="1"/>
</dbReference>
<dbReference type="GO" id="GO:0015205">
    <property type="term" value="F:nucleobase transmembrane transporter activity"/>
    <property type="evidence" value="ECO:0007669"/>
    <property type="project" value="TreeGrafter"/>
</dbReference>
<evidence type="ECO:0000313" key="7">
    <source>
        <dbReference type="EMBL" id="KAF2855491.1"/>
    </source>
</evidence>
<feature type="transmembrane region" description="Helical" evidence="6">
    <location>
        <begin position="175"/>
        <end position="192"/>
    </location>
</feature>
<evidence type="ECO:0000313" key="8">
    <source>
        <dbReference type="Proteomes" id="UP000799423"/>
    </source>
</evidence>
<dbReference type="CDD" id="cd11482">
    <property type="entry name" value="SLC-NCS1sbd_NRT1-like"/>
    <property type="match status" value="1"/>
</dbReference>
<feature type="transmembrane region" description="Helical" evidence="6">
    <location>
        <begin position="279"/>
        <end position="305"/>
    </location>
</feature>
<feature type="transmembrane region" description="Helical" evidence="6">
    <location>
        <begin position="400"/>
        <end position="425"/>
    </location>
</feature>
<organism evidence="7 8">
    <name type="scientific">Plenodomus tracheiphilus IPT5</name>
    <dbReference type="NCBI Taxonomy" id="1408161"/>
    <lineage>
        <taxon>Eukaryota</taxon>
        <taxon>Fungi</taxon>
        <taxon>Dikarya</taxon>
        <taxon>Ascomycota</taxon>
        <taxon>Pezizomycotina</taxon>
        <taxon>Dothideomycetes</taxon>
        <taxon>Pleosporomycetidae</taxon>
        <taxon>Pleosporales</taxon>
        <taxon>Pleosporineae</taxon>
        <taxon>Leptosphaeriaceae</taxon>
        <taxon>Plenodomus</taxon>
    </lineage>
</organism>
<feature type="transmembrane region" description="Helical" evidence="6">
    <location>
        <begin position="243"/>
        <end position="267"/>
    </location>
</feature>
<dbReference type="GO" id="GO:0005886">
    <property type="term" value="C:plasma membrane"/>
    <property type="evidence" value="ECO:0007669"/>
    <property type="project" value="TreeGrafter"/>
</dbReference>
<keyword evidence="8" id="KW-1185">Reference proteome</keyword>